<dbReference type="GO" id="GO:0007095">
    <property type="term" value="P:mitotic G2 DNA damage checkpoint signaling"/>
    <property type="evidence" value="ECO:0007669"/>
    <property type="project" value="TreeGrafter"/>
</dbReference>
<dbReference type="Gene3D" id="1.20.1160.20">
    <property type="match status" value="2"/>
</dbReference>
<dbReference type="InterPro" id="IPR032375">
    <property type="entry name" value="CCM2_C"/>
</dbReference>
<feature type="region of interest" description="Disordered" evidence="2">
    <location>
        <begin position="1321"/>
        <end position="1365"/>
    </location>
</feature>
<name>A0A1I8IGQ1_9PLAT</name>
<dbReference type="GO" id="GO:0033314">
    <property type="term" value="P:mitotic DNA replication checkpoint signaling"/>
    <property type="evidence" value="ECO:0007669"/>
    <property type="project" value="TreeGrafter"/>
</dbReference>
<dbReference type="Pfam" id="PF16545">
    <property type="entry name" value="CCM2_C"/>
    <property type="match status" value="2"/>
</dbReference>
<sequence>ISVSGIEDRATVKRKIRMLHGNFQPDLTDDVNVLITTCTNSKKYLVAKQFNIKVLLPEWLDGLLAWSRSRSVVEPFGLPDFARYVVPPFHNVTATTTNFEQTEKDLIQRLVVKNGGRYTGNLVVGECTHLIVARPVGQKYNYARNWKINCVSLQWVVDSDRKQCCLDIADYLVSDDGKNHAGAKPANSSTPDKQRVPLSGKTAPDVSCLLDPDRSRVNETVASVPGDRSVCYPVSSTAASTASAPTPQPPVSAASSGIDKENNFRIPNPPQPQPLAPLRDLRLLIACCRGQQAELQRLTSMARQLGASPISASSNQRVVEADAGLIIEPDQLEDLPAGVQCGVLVAKQWLLDCSEKQQRLPFDAYKLLWRQPAAADEAHETGDSTMGPGDAAPAAAAAPPASDMLEESLNILCDYVREEESQLKQQEQQAAEQDDEEGDETELPPVRSVVDNNSTAANVLPETEEPANSSTAADTQSFLTGRRVGILGLEPAAAAVAARSVTRLGGQVASAAAAEATQLDLAVLPVVYQRGSGGATEAGLLSADELVTDAWLADCIDGPAVMVADPDSEPWYRPCVLSATASKPLAGVVLCVSGFELRDRERVTTLGRGLGAIVQDNLSRVSKPDRQLRVTTHLVLAASGGHKYSAAMGWGSVHCVTKHWLGECGRQGRRLPEAEFHIDSLADYEERKRREAAAAAASAMSATMSSAADTPTATAVAMVTSTMASDCVVPASQASPMQQQQRQPANPHRAAMDSPSVFLNSGYRPRFDLQALSAALRSPVPGPPAGTPDSVQYARARRNIRQTCRAQGKRELLVLLPPPSSAAAIGGSANSAVATAADANGDFATPQTPQQAAGLLSGVTVYLSARLGAQRSRLAQLAESLGARSRWQWDPRTCTHLVAEGPPSDDPELQRAMQPQPAATASAPPPRLVSPAWLLQCKRLRRRLDERDYPPTSASSAAAAQPHGQHHHHKHHHHHAHQAQQLERRASRASLQELSSKLDCFGKGADNSPTAYPATGTAPDSRLAQNRARQLLESEPDESAVCVGGGSGSGSDVRAAGKAATVASSVAANAAAAATAAVRPNEPLLVGWRYTDSDGAAAAPQPPPPQQSTPPEPPRLFQITGFSAQASSINAAPAGPGPPCQPDRGLGGSLVSVESEDPSHLVCGRLLRNEKLLRCVAAGRWVLRPAYVEASAKAGRWLPEEPYEWGGGGGGAESADAETRLLAAACSRWRQRGGRAFRDWRAALLCPPDKLASFRRLLEAGGGRVVADGPPYPAAASVSHAFCQRGNYAGCSDTLSGAGSHLSWLRIDFIAAHLVDEKPPEPAAYRLPQARKRQQQRRSGRGRLQRRDFDRLQRPRRRQRRRGHQIFKADSAPLRFSVRHSGMLTRLWPAGGAGSSGAAGGGSGFTRAARIVLAPPDFQVNPSLLIDSYLEWPVRLLGSLSGVRSNRDISNRAYLLSLVDSIERGIRGSRSPPVDAMLSLSVSGLRLERRVQPQQQQQPPQQMPEVLLRVPVSQLLSVAYVRDSDRHLLALHYSPDANGTSQLCAMSVHARIHAQEICAVARQLLQLAYTEATLEFFDRALGGAASTSGGAPSTSGASVLGGGGHSGSGVAAETAAGPAAAEPARQRTRTPPRPVIGRRDNPQEAVSSLAGSLASSLSRQELVTFGQLFRAWSSGASSFAGSVRPQLERLFPAERSHLLLGLRPFIPARDHQAFDEFLHDRGLRPTGYSRSVSIGSTASSVRSRDSSEVDLDQALGSIVAQVQRLDMSQQQFAQPSYSRSVSAVSASTAGRSPGQPHKYLALDGLEDSASMVAPADSGRSPVKELSPMAPDTKFNKLDSENQRRQEAVDSLVCSLSRQEMEQFGQLLSNWESGAAFAGSVRPQLERLFPAERSHLLLRLRPLVPDRDRRAFEDFLRNW</sequence>
<feature type="domain" description="BRCT" evidence="3">
    <location>
        <begin position="851"/>
        <end position="951"/>
    </location>
</feature>
<feature type="compositionally biased region" description="Low complexity" evidence="2">
    <location>
        <begin position="238"/>
        <end position="256"/>
    </location>
</feature>
<evidence type="ECO:0000313" key="5">
    <source>
        <dbReference type="WBParaSite" id="maker-uti_cns_0012207-snap-gene-0.2-mRNA-1"/>
    </source>
</evidence>
<dbReference type="Pfam" id="PF00533">
    <property type="entry name" value="BRCT"/>
    <property type="match status" value="1"/>
</dbReference>
<accession>A0A1I8IGQ1</accession>
<feature type="region of interest" description="Disordered" evidence="2">
    <location>
        <begin position="1585"/>
        <end position="1644"/>
    </location>
</feature>
<keyword evidence="4" id="KW-1185">Reference proteome</keyword>
<dbReference type="CDD" id="cd17731">
    <property type="entry name" value="BRCT_TopBP1_rpt2_like"/>
    <property type="match status" value="1"/>
</dbReference>
<feature type="compositionally biased region" description="Pro residues" evidence="2">
    <location>
        <begin position="1100"/>
        <end position="1114"/>
    </location>
</feature>
<dbReference type="PANTHER" id="PTHR13561:SF20">
    <property type="entry name" value="DNA TOPOISOMERASE 2-BINDING PROTEIN 1"/>
    <property type="match status" value="1"/>
</dbReference>
<dbReference type="Pfam" id="PF12738">
    <property type="entry name" value="PTCB-BRCT"/>
    <property type="match status" value="3"/>
</dbReference>
<dbReference type="CDD" id="cd17738">
    <property type="entry name" value="BRCT_TopBP1_rpt7"/>
    <property type="match status" value="1"/>
</dbReference>
<feature type="domain" description="BRCT" evidence="3">
    <location>
        <begin position="580"/>
        <end position="678"/>
    </location>
</feature>
<dbReference type="Gene3D" id="3.40.50.10190">
    <property type="entry name" value="BRCT domain"/>
    <property type="match status" value="7"/>
</dbReference>
<feature type="compositionally biased region" description="Basic residues" evidence="2">
    <location>
        <begin position="1354"/>
        <end position="1365"/>
    </location>
</feature>
<feature type="compositionally biased region" description="Low complexity" evidence="2">
    <location>
        <begin position="391"/>
        <end position="401"/>
    </location>
</feature>
<feature type="region of interest" description="Disordered" evidence="2">
    <location>
        <begin position="420"/>
        <end position="453"/>
    </location>
</feature>
<organism evidence="4 5">
    <name type="scientific">Macrostomum lignano</name>
    <dbReference type="NCBI Taxonomy" id="282301"/>
    <lineage>
        <taxon>Eukaryota</taxon>
        <taxon>Metazoa</taxon>
        <taxon>Spiralia</taxon>
        <taxon>Lophotrochozoa</taxon>
        <taxon>Platyhelminthes</taxon>
        <taxon>Rhabditophora</taxon>
        <taxon>Macrostomorpha</taxon>
        <taxon>Macrostomida</taxon>
        <taxon>Macrostomidae</taxon>
        <taxon>Macrostomum</taxon>
    </lineage>
</organism>
<feature type="region of interest" description="Disordered" evidence="2">
    <location>
        <begin position="1093"/>
        <end position="1150"/>
    </location>
</feature>
<feature type="region of interest" description="Disordered" evidence="2">
    <location>
        <begin position="738"/>
        <end position="757"/>
    </location>
</feature>
<dbReference type="PANTHER" id="PTHR13561">
    <property type="entry name" value="DNA REPLICATION REGULATOR DPB11-RELATED"/>
    <property type="match status" value="1"/>
</dbReference>
<dbReference type="InterPro" id="IPR059215">
    <property type="entry name" value="BRCT2_TopBP1-like"/>
</dbReference>
<feature type="compositionally biased region" description="Low complexity" evidence="2">
    <location>
        <begin position="912"/>
        <end position="922"/>
    </location>
</feature>
<feature type="compositionally biased region" description="Low complexity" evidence="2">
    <location>
        <begin position="738"/>
        <end position="749"/>
    </location>
</feature>
<dbReference type="SMART" id="SM00292">
    <property type="entry name" value="BRCT"/>
    <property type="match status" value="5"/>
</dbReference>
<evidence type="ECO:0000313" key="4">
    <source>
        <dbReference type="Proteomes" id="UP000095280"/>
    </source>
</evidence>
<evidence type="ECO:0000256" key="2">
    <source>
        <dbReference type="SAM" id="MobiDB-lite"/>
    </source>
</evidence>
<dbReference type="FunFam" id="3.40.50.10190:FF:000010">
    <property type="entry name" value="DNA topoisomerase II binding protein 1"/>
    <property type="match status" value="1"/>
</dbReference>
<evidence type="ECO:0000256" key="1">
    <source>
        <dbReference type="ARBA" id="ARBA00022737"/>
    </source>
</evidence>
<protein>
    <submittedName>
        <fullName evidence="5">PAX transactivation activation domain-interacting protein</fullName>
    </submittedName>
</protein>
<feature type="region of interest" description="Disordered" evidence="2">
    <location>
        <begin position="895"/>
        <end position="927"/>
    </location>
</feature>
<feature type="region of interest" description="Disordered" evidence="2">
    <location>
        <begin position="947"/>
        <end position="990"/>
    </location>
</feature>
<dbReference type="PROSITE" id="PS50172">
    <property type="entry name" value="BRCT"/>
    <property type="match status" value="5"/>
</dbReference>
<proteinExistence type="predicted"/>
<dbReference type="CDD" id="cd17728">
    <property type="entry name" value="BRCT_TopBP1_rpt8"/>
    <property type="match status" value="1"/>
</dbReference>
<feature type="domain" description="BRCT" evidence="3">
    <location>
        <begin position="273"/>
        <end position="367"/>
    </location>
</feature>
<dbReference type="WBParaSite" id="maker-uti_cns_0012207-snap-gene-0.2-mRNA-1">
    <property type="protein sequence ID" value="maker-uti_cns_0012207-snap-gene-0.2-mRNA-1"/>
    <property type="gene ID" value="maker-uti_cns_0012207-snap-gene-0.2"/>
</dbReference>
<feature type="compositionally biased region" description="Polar residues" evidence="2">
    <location>
        <begin position="1120"/>
        <end position="1130"/>
    </location>
</feature>
<feature type="domain" description="BRCT" evidence="3">
    <location>
        <begin position="1"/>
        <end position="60"/>
    </location>
</feature>
<reference evidence="5" key="1">
    <citation type="submission" date="2016-11" db="UniProtKB">
        <authorList>
            <consortium name="WormBaseParasite"/>
        </authorList>
    </citation>
    <scope>IDENTIFICATION</scope>
</reference>
<dbReference type="Proteomes" id="UP000095280">
    <property type="component" value="Unplaced"/>
</dbReference>
<feature type="compositionally biased region" description="Low complexity" evidence="2">
    <location>
        <begin position="1585"/>
        <end position="1598"/>
    </location>
</feature>
<dbReference type="GO" id="GO:0006270">
    <property type="term" value="P:DNA replication initiation"/>
    <property type="evidence" value="ECO:0007669"/>
    <property type="project" value="TreeGrafter"/>
</dbReference>
<dbReference type="InterPro" id="IPR049936">
    <property type="entry name" value="TopBP1_BRCT_8"/>
</dbReference>
<feature type="compositionally biased region" description="Acidic residues" evidence="2">
    <location>
        <begin position="432"/>
        <end position="442"/>
    </location>
</feature>
<feature type="compositionally biased region" description="Low complexity" evidence="2">
    <location>
        <begin position="1608"/>
        <end position="1623"/>
    </location>
</feature>
<feature type="compositionally biased region" description="Basic residues" evidence="2">
    <location>
        <begin position="964"/>
        <end position="977"/>
    </location>
</feature>
<feature type="region of interest" description="Disordered" evidence="2">
    <location>
        <begin position="179"/>
        <end position="207"/>
    </location>
</feature>
<dbReference type="InterPro" id="IPR011993">
    <property type="entry name" value="PH-like_dom_sf"/>
</dbReference>
<feature type="region of interest" description="Disordered" evidence="2">
    <location>
        <begin position="376"/>
        <end position="401"/>
    </location>
</feature>
<dbReference type="Gene3D" id="2.30.29.30">
    <property type="entry name" value="Pleckstrin-homology domain (PH domain)/Phosphotyrosine-binding domain (PTB)"/>
    <property type="match status" value="1"/>
</dbReference>
<feature type="domain" description="BRCT" evidence="3">
    <location>
        <begin position="84"/>
        <end position="173"/>
    </location>
</feature>
<keyword evidence="1" id="KW-0677">Repeat</keyword>
<evidence type="ECO:0000259" key="3">
    <source>
        <dbReference type="PROSITE" id="PS50172"/>
    </source>
</evidence>
<feature type="region of interest" description="Disordered" evidence="2">
    <location>
        <begin position="238"/>
        <end position="275"/>
    </location>
</feature>
<dbReference type="InterPro" id="IPR036420">
    <property type="entry name" value="BRCT_dom_sf"/>
</dbReference>
<feature type="compositionally biased region" description="Basic residues" evidence="2">
    <location>
        <begin position="1329"/>
        <end position="1344"/>
    </location>
</feature>
<dbReference type="InterPro" id="IPR001357">
    <property type="entry name" value="BRCT_dom"/>
</dbReference>
<dbReference type="SUPFAM" id="SSF52113">
    <property type="entry name" value="BRCT domain"/>
    <property type="match status" value="5"/>
</dbReference>